<dbReference type="Proteomes" id="UP000198282">
    <property type="component" value="Unassembled WGS sequence"/>
</dbReference>
<dbReference type="OrthoDB" id="7593365at2"/>
<evidence type="ECO:0000313" key="3">
    <source>
        <dbReference type="Proteomes" id="UP000198282"/>
    </source>
</evidence>
<protein>
    <recommendedName>
        <fullName evidence="1">GIY-YIG catalytic domain-containing protein</fullName>
    </recommendedName>
</protein>
<reference evidence="2 3" key="1">
    <citation type="submission" date="2017-06" db="EMBL/GenBank/DDBJ databases">
        <authorList>
            <person name="Kim H.J."/>
            <person name="Triplett B.A."/>
        </authorList>
    </citation>
    <scope>NUCLEOTIDE SEQUENCE [LARGE SCALE GENOMIC DNA]</scope>
    <source>
        <strain evidence="2 3">CGMCC 4.2132</strain>
    </source>
</reference>
<keyword evidence="3" id="KW-1185">Reference proteome</keyword>
<dbReference type="Pfam" id="PF20815">
    <property type="entry name" value="GIY_YIG_2"/>
    <property type="match status" value="1"/>
</dbReference>
<dbReference type="AlphaFoldDB" id="A0A239AER7"/>
<sequence>MHAALVKPDILWRSADLLAQPNALPAAPGVYGWHFNQSPDAGLPAGRLLYVGIAPRRMTTHESKQNLRTRVRYHFRGNAEGSTLRLTLGCLLGLELRRVGSGKRLTFGKTGEQELTEWMAENARVCWLLHPEPWTAESAFIAELDLPLNLDQNRHNEFHAHLTNLRAAARSRARELPILI</sequence>
<gene>
    <name evidence="2" type="ORF">SAMN05216276_1001315</name>
</gene>
<dbReference type="InterPro" id="IPR049311">
    <property type="entry name" value="GIY_YIG_cat"/>
</dbReference>
<feature type="domain" description="GIY-YIG catalytic" evidence="1">
    <location>
        <begin position="47"/>
        <end position="167"/>
    </location>
</feature>
<dbReference type="EMBL" id="FZOD01000001">
    <property type="protein sequence ID" value="SNR93544.1"/>
    <property type="molecule type" value="Genomic_DNA"/>
</dbReference>
<proteinExistence type="predicted"/>
<accession>A0A239AER7</accession>
<evidence type="ECO:0000313" key="2">
    <source>
        <dbReference type="EMBL" id="SNR93544.1"/>
    </source>
</evidence>
<dbReference type="RefSeq" id="WP_089205293.1">
    <property type="nucleotide sequence ID" value="NZ_FZOD01000001.1"/>
</dbReference>
<name>A0A239AER7_9ACTN</name>
<evidence type="ECO:0000259" key="1">
    <source>
        <dbReference type="Pfam" id="PF20815"/>
    </source>
</evidence>
<organism evidence="2 3">
    <name type="scientific">Streptosporangium subroseum</name>
    <dbReference type="NCBI Taxonomy" id="106412"/>
    <lineage>
        <taxon>Bacteria</taxon>
        <taxon>Bacillati</taxon>
        <taxon>Actinomycetota</taxon>
        <taxon>Actinomycetes</taxon>
        <taxon>Streptosporangiales</taxon>
        <taxon>Streptosporangiaceae</taxon>
        <taxon>Streptosporangium</taxon>
    </lineage>
</organism>